<gene>
    <name evidence="8" type="ORF">G210_2433</name>
</gene>
<evidence type="ECO:0000256" key="6">
    <source>
        <dbReference type="SAM" id="Phobius"/>
    </source>
</evidence>
<evidence type="ECO:0000256" key="3">
    <source>
        <dbReference type="ARBA" id="ARBA00022989"/>
    </source>
</evidence>
<dbReference type="Pfam" id="PF06398">
    <property type="entry name" value="Pex24p"/>
    <property type="match status" value="1"/>
</dbReference>
<name>M3ILK5_CANMX</name>
<dbReference type="InterPro" id="IPR010482">
    <property type="entry name" value="TECPR1-like_DysF"/>
</dbReference>
<dbReference type="HOGENOM" id="CLU_034954_0_0_1"/>
<organism evidence="8 9">
    <name type="scientific">Candida maltosa (strain Xu316)</name>
    <name type="common">Yeast</name>
    <dbReference type="NCBI Taxonomy" id="1245528"/>
    <lineage>
        <taxon>Eukaryota</taxon>
        <taxon>Fungi</taxon>
        <taxon>Dikarya</taxon>
        <taxon>Ascomycota</taxon>
        <taxon>Saccharomycotina</taxon>
        <taxon>Pichiomycetes</taxon>
        <taxon>Debaryomycetaceae</taxon>
        <taxon>Candida/Lodderomyces clade</taxon>
        <taxon>Candida</taxon>
    </lineage>
</organism>
<feature type="region of interest" description="Disordered" evidence="5">
    <location>
        <begin position="1"/>
        <end position="25"/>
    </location>
</feature>
<evidence type="ECO:0000313" key="8">
    <source>
        <dbReference type="EMBL" id="EMG47266.1"/>
    </source>
</evidence>
<sequence length="590" mass="67621">MDNNIDQSSAPLQRSSSISSSTSSSSYRDFAFDLLNKAVVKGNKVVESKPGSKRAFAINTASSLFEKGVEKYSASSSNPRHGRNGSIELTDEQISHIESMADSADAEKRPKSNHFADKLIEKLLKSMLPPDIPEREVFEKRLNDPERNKRPGLSITILTSNVKQLAGKMTEFFALQYEVLNIIAWKQPSKTISALVLYTAVCVWPHLVLAYPLLFILFGILIPGYVYRHPMRNPQLVKVKKRGQSLFGFLFDTPETSIVEDLINDDYLREDAEVASSTYSISDEMSETAISASQVTTSEQDSTAENGGKQERAKHRKSQMALLINLRDFQNLTTDVLQAVNQGEKFYYETAGFKDERLSTFIFYGVLIATFALLFVGRFVPWRLIFIQAGWVGAILCHPKCKQFIVESHKARKVNAAVQKVKEADSVPEIVIDEIDRALQQFDRNDIIVDDNPEVRIVEIYELQIKSILKQSWSFYRYSTTIYDKNNKARIAGKRPSGVDHLSKVYPPNDWKFDFGLVNKWNLDTEPEKFLRDRSLNQSLFIIKKEEKDGWIYDNMEDVVHSDIIYEFRRRRLYRECYRYGRPPKQPSNY</sequence>
<dbReference type="OMA" id="WRLIFIQ"/>
<dbReference type="InterPro" id="IPR052816">
    <property type="entry name" value="Peroxisomal_Membrane_PEX28-32"/>
</dbReference>
<keyword evidence="9" id="KW-1185">Reference proteome</keyword>
<reference evidence="8 9" key="1">
    <citation type="submission" date="2013-02" db="EMBL/GenBank/DDBJ databases">
        <title>Genome sequence of Candida maltosa Xu316, a potential industrial strain for xylitol and ethanol production.</title>
        <authorList>
            <person name="Yu J."/>
            <person name="Wang Q."/>
            <person name="Geng X."/>
            <person name="Bao W."/>
            <person name="He P."/>
            <person name="Cai J."/>
        </authorList>
    </citation>
    <scope>NUCLEOTIDE SEQUENCE [LARGE SCALE GENOMIC DNA]</scope>
    <source>
        <strain evidence="9">Xu316</strain>
    </source>
</reference>
<feature type="compositionally biased region" description="Polar residues" evidence="5">
    <location>
        <begin position="292"/>
        <end position="305"/>
    </location>
</feature>
<evidence type="ECO:0000259" key="7">
    <source>
        <dbReference type="Pfam" id="PF06398"/>
    </source>
</evidence>
<dbReference type="AlphaFoldDB" id="M3ILK5"/>
<feature type="region of interest" description="Disordered" evidence="5">
    <location>
        <begin position="292"/>
        <end position="314"/>
    </location>
</feature>
<dbReference type="eggNOG" id="ENOG502QUW8">
    <property type="taxonomic scope" value="Eukaryota"/>
</dbReference>
<accession>M3ILK5</accession>
<proteinExistence type="predicted"/>
<evidence type="ECO:0000313" key="9">
    <source>
        <dbReference type="Proteomes" id="UP000011777"/>
    </source>
</evidence>
<comment type="subcellular location">
    <subcellularLocation>
        <location evidence="1">Membrane</location>
        <topology evidence="1">Multi-pass membrane protein</topology>
    </subcellularLocation>
</comment>
<keyword evidence="2 6" id="KW-0812">Transmembrane</keyword>
<dbReference type="PANTHER" id="PTHR28304">
    <property type="entry name" value="PEROXISOMAL MEMBRANE PROTEIN PEX29"/>
    <property type="match status" value="1"/>
</dbReference>
<keyword evidence="4 6" id="KW-0472">Membrane</keyword>
<evidence type="ECO:0000256" key="4">
    <source>
        <dbReference type="ARBA" id="ARBA00023136"/>
    </source>
</evidence>
<dbReference type="EMBL" id="AOGT01001652">
    <property type="protein sequence ID" value="EMG47266.1"/>
    <property type="molecule type" value="Genomic_DNA"/>
</dbReference>
<evidence type="ECO:0000256" key="5">
    <source>
        <dbReference type="SAM" id="MobiDB-lite"/>
    </source>
</evidence>
<dbReference type="PANTHER" id="PTHR28304:SF1">
    <property type="entry name" value="PEROXISOMAL MEMBRANE PROTEIN PEX28"/>
    <property type="match status" value="1"/>
</dbReference>
<dbReference type="Proteomes" id="UP000011777">
    <property type="component" value="Unassembled WGS sequence"/>
</dbReference>
<dbReference type="GO" id="GO:0007031">
    <property type="term" value="P:peroxisome organization"/>
    <property type="evidence" value="ECO:0007669"/>
    <property type="project" value="TreeGrafter"/>
</dbReference>
<protein>
    <recommendedName>
        <fullName evidence="7">TECPR1-like DysF domain-containing protein</fullName>
    </recommendedName>
</protein>
<feature type="compositionally biased region" description="Low complexity" evidence="5">
    <location>
        <begin position="8"/>
        <end position="25"/>
    </location>
</feature>
<feature type="transmembrane region" description="Helical" evidence="6">
    <location>
        <begin position="361"/>
        <end position="380"/>
    </location>
</feature>
<dbReference type="GO" id="GO:0005778">
    <property type="term" value="C:peroxisomal membrane"/>
    <property type="evidence" value="ECO:0007669"/>
    <property type="project" value="UniProtKB-ARBA"/>
</dbReference>
<evidence type="ECO:0000256" key="2">
    <source>
        <dbReference type="ARBA" id="ARBA00022692"/>
    </source>
</evidence>
<feature type="domain" description="TECPR1-like DysF" evidence="7">
    <location>
        <begin position="151"/>
        <end position="575"/>
    </location>
</feature>
<comment type="caution">
    <text evidence="8">The sequence shown here is derived from an EMBL/GenBank/DDBJ whole genome shotgun (WGS) entry which is preliminary data.</text>
</comment>
<dbReference type="OrthoDB" id="74314at2759"/>
<dbReference type="STRING" id="1245528.M3ILK5"/>
<feature type="transmembrane region" description="Helical" evidence="6">
    <location>
        <begin position="203"/>
        <end position="227"/>
    </location>
</feature>
<evidence type="ECO:0000256" key="1">
    <source>
        <dbReference type="ARBA" id="ARBA00004141"/>
    </source>
</evidence>
<keyword evidence="3 6" id="KW-1133">Transmembrane helix</keyword>